<reference evidence="5 6" key="1">
    <citation type="submission" date="2024-02" db="EMBL/GenBank/DDBJ databases">
        <title>De novo assembly and annotation of 12 fungi associated with fruit tree decline syndrome in Ontario, Canada.</title>
        <authorList>
            <person name="Sulman M."/>
            <person name="Ellouze W."/>
            <person name="Ilyukhin E."/>
        </authorList>
    </citation>
    <scope>NUCLEOTIDE SEQUENCE [LARGE SCALE GENOMIC DNA]</scope>
    <source>
        <strain evidence="5 6">M42-189</strain>
    </source>
</reference>
<dbReference type="PANTHER" id="PTHR47424">
    <property type="entry name" value="REGULATORY PROTEIN GAL4"/>
    <property type="match status" value="1"/>
</dbReference>
<dbReference type="InterPro" id="IPR051127">
    <property type="entry name" value="Fungal_SecMet_Regulators"/>
</dbReference>
<gene>
    <name evidence="5" type="ORF">SLS60_006687</name>
</gene>
<feature type="region of interest" description="Disordered" evidence="4">
    <location>
        <begin position="286"/>
        <end position="310"/>
    </location>
</feature>
<accession>A0ABR3RBP3</accession>
<sequence>MGVNREPASDTKKTITQLKAESRTWWGLYSLETEISFSIGRPDTLGADIYHNRRIPLVKQDTVADNVDPEMLEPPHCAIIGCMVDLSRITRTICQKIYLSNPSISDMIALTNHIETELNGWIDRLPPAIRPYVQNQLQQRSSLSSAKDAVWVKRQRLVLSIRFHNLKILLFGSLLIRSSPAERENIPGCLENTHKCLESAKQTITMIYQTYAHNDFFQTWFYNATYTVFAASVVLLYVTQGSAINEEVQSLFELVNMAVEILESMDESVVAVEAAKLLRRARDKAQSRRSSESAAAYHEHSLDHVPPENHPVDPLFTHMDGHPTQLNHYWGSLGLIDGNGLDFDIATQLGAFDQNNPMFLFLSDQ</sequence>
<keyword evidence="3" id="KW-0539">Nucleus</keyword>
<evidence type="ECO:0000313" key="6">
    <source>
        <dbReference type="Proteomes" id="UP001521785"/>
    </source>
</evidence>
<evidence type="ECO:0000256" key="3">
    <source>
        <dbReference type="ARBA" id="ARBA00023242"/>
    </source>
</evidence>
<comment type="caution">
    <text evidence="5">The sequence shown here is derived from an EMBL/GenBank/DDBJ whole genome shotgun (WGS) entry which is preliminary data.</text>
</comment>
<evidence type="ECO:0008006" key="7">
    <source>
        <dbReference type="Google" id="ProtNLM"/>
    </source>
</evidence>
<dbReference type="PANTHER" id="PTHR47424:SF15">
    <property type="entry name" value="ZN(II)2CYS6 TRANSCRIPTION FACTOR (EUROFUNG)"/>
    <property type="match status" value="1"/>
</dbReference>
<evidence type="ECO:0000256" key="1">
    <source>
        <dbReference type="ARBA" id="ARBA00023015"/>
    </source>
</evidence>
<organism evidence="5 6">
    <name type="scientific">Paraconiothyrium brasiliense</name>
    <dbReference type="NCBI Taxonomy" id="300254"/>
    <lineage>
        <taxon>Eukaryota</taxon>
        <taxon>Fungi</taxon>
        <taxon>Dikarya</taxon>
        <taxon>Ascomycota</taxon>
        <taxon>Pezizomycotina</taxon>
        <taxon>Dothideomycetes</taxon>
        <taxon>Pleosporomycetidae</taxon>
        <taxon>Pleosporales</taxon>
        <taxon>Massarineae</taxon>
        <taxon>Didymosphaeriaceae</taxon>
        <taxon>Paraconiothyrium</taxon>
    </lineage>
</organism>
<proteinExistence type="predicted"/>
<keyword evidence="1" id="KW-0805">Transcription regulation</keyword>
<dbReference type="CDD" id="cd12148">
    <property type="entry name" value="fungal_TF_MHR"/>
    <property type="match status" value="1"/>
</dbReference>
<protein>
    <recommendedName>
        <fullName evidence="7">Transcription factor domain-containing protein</fullName>
    </recommendedName>
</protein>
<dbReference type="EMBL" id="JAKJXO020000008">
    <property type="protein sequence ID" value="KAL1601772.1"/>
    <property type="molecule type" value="Genomic_DNA"/>
</dbReference>
<evidence type="ECO:0000313" key="5">
    <source>
        <dbReference type="EMBL" id="KAL1601772.1"/>
    </source>
</evidence>
<keyword evidence="6" id="KW-1185">Reference proteome</keyword>
<name>A0ABR3RBP3_9PLEO</name>
<evidence type="ECO:0000256" key="4">
    <source>
        <dbReference type="SAM" id="MobiDB-lite"/>
    </source>
</evidence>
<keyword evidence="2" id="KW-0804">Transcription</keyword>
<dbReference type="Proteomes" id="UP001521785">
    <property type="component" value="Unassembled WGS sequence"/>
</dbReference>
<evidence type="ECO:0000256" key="2">
    <source>
        <dbReference type="ARBA" id="ARBA00023163"/>
    </source>
</evidence>